<dbReference type="Gene3D" id="1.10.10.10">
    <property type="entry name" value="Winged helix-like DNA-binding domain superfamily/Winged helix DNA-binding domain"/>
    <property type="match status" value="1"/>
</dbReference>
<evidence type="ECO:0000313" key="5">
    <source>
        <dbReference type="Proteomes" id="UP000095651"/>
    </source>
</evidence>
<dbReference type="PANTHER" id="PTHR34580:SF1">
    <property type="entry name" value="PROTEIN PAFC"/>
    <property type="match status" value="1"/>
</dbReference>
<dbReference type="InterPro" id="IPR026881">
    <property type="entry name" value="WYL_dom"/>
</dbReference>
<dbReference type="InterPro" id="IPR051534">
    <property type="entry name" value="CBASS_pafABC_assoc_protein"/>
</dbReference>
<dbReference type="PROSITE" id="PS52050">
    <property type="entry name" value="WYL"/>
    <property type="match status" value="1"/>
</dbReference>
<dbReference type="AlphaFoldDB" id="A0A174IPK5"/>
<dbReference type="InterPro" id="IPR013196">
    <property type="entry name" value="HTH_11"/>
</dbReference>
<accession>A0A174IPK5</accession>
<dbReference type="InterPro" id="IPR036388">
    <property type="entry name" value="WH-like_DNA-bd_sf"/>
</dbReference>
<dbReference type="InterPro" id="IPR028349">
    <property type="entry name" value="PafC-like"/>
</dbReference>
<evidence type="ECO:0000256" key="2">
    <source>
        <dbReference type="ARBA" id="ARBA00023163"/>
    </source>
</evidence>
<evidence type="ECO:0000313" key="4">
    <source>
        <dbReference type="EMBL" id="CUO89303.1"/>
    </source>
</evidence>
<name>A0A174IPK5_9FIRM</name>
<dbReference type="InterPro" id="IPR001034">
    <property type="entry name" value="DeoR_HTH"/>
</dbReference>
<gene>
    <name evidence="4" type="ORF">ERS852407_04322</name>
</gene>
<feature type="domain" description="HTH deoR-type" evidence="3">
    <location>
        <begin position="2"/>
        <end position="57"/>
    </location>
</feature>
<sequence length="301" mass="34518">MKIDRLIGILSILLQQEKVTAPYLAEKFEVSRRTINRDIEDICKAGIPLVTTQGPNGGISIMEGYRIDRTVLTSSEMQSILTGLRSLDSVSGTNKYQQLMDKLAMGNSSILTSNSHILIDLSSWYKSCLAPKIELIQAAIDAREYITFAYFGPSGESRRKLEPYLLVFQWSSWYVWGYCTDREDYRLFKLNRMLELKALDERFEERKVPAYDMSPDKAFPPRISVTAVCEADMKWRLIEESGLESFQEREDGKLVFSSCFSDPGSVFSWLLSMGDRVELVEPEELRVEFAAMAEKICRIYR</sequence>
<dbReference type="PIRSF" id="PIRSF016838">
    <property type="entry name" value="PafC"/>
    <property type="match status" value="1"/>
</dbReference>
<dbReference type="Proteomes" id="UP000095651">
    <property type="component" value="Unassembled WGS sequence"/>
</dbReference>
<keyword evidence="1" id="KW-0805">Transcription regulation</keyword>
<dbReference type="GO" id="GO:0003700">
    <property type="term" value="F:DNA-binding transcription factor activity"/>
    <property type="evidence" value="ECO:0007669"/>
    <property type="project" value="InterPro"/>
</dbReference>
<dbReference type="PANTHER" id="PTHR34580">
    <property type="match status" value="1"/>
</dbReference>
<dbReference type="Pfam" id="PF13280">
    <property type="entry name" value="WYL"/>
    <property type="match status" value="1"/>
</dbReference>
<protein>
    <submittedName>
        <fullName evidence="4">Helix-turn-helix type 11 domain-containing protein</fullName>
    </submittedName>
</protein>
<evidence type="ECO:0000256" key="1">
    <source>
        <dbReference type="ARBA" id="ARBA00023015"/>
    </source>
</evidence>
<dbReference type="InterPro" id="IPR036390">
    <property type="entry name" value="WH_DNA-bd_sf"/>
</dbReference>
<dbReference type="EMBL" id="CYZE01000013">
    <property type="protein sequence ID" value="CUO89303.1"/>
    <property type="molecule type" value="Genomic_DNA"/>
</dbReference>
<proteinExistence type="predicted"/>
<reference evidence="4 5" key="1">
    <citation type="submission" date="2015-09" db="EMBL/GenBank/DDBJ databases">
        <authorList>
            <consortium name="Pathogen Informatics"/>
        </authorList>
    </citation>
    <scope>NUCLEOTIDE SEQUENCE [LARGE SCALE GENOMIC DNA]</scope>
    <source>
        <strain evidence="4 5">2789STDY5608850</strain>
    </source>
</reference>
<evidence type="ECO:0000259" key="3">
    <source>
        <dbReference type="PROSITE" id="PS51000"/>
    </source>
</evidence>
<keyword evidence="2" id="KW-0804">Transcription</keyword>
<dbReference type="PROSITE" id="PS51000">
    <property type="entry name" value="HTH_DEOR_2"/>
    <property type="match status" value="1"/>
</dbReference>
<dbReference type="Pfam" id="PF08279">
    <property type="entry name" value="HTH_11"/>
    <property type="match status" value="1"/>
</dbReference>
<organism evidence="4 5">
    <name type="scientific">Hungatella hathewayi</name>
    <dbReference type="NCBI Taxonomy" id="154046"/>
    <lineage>
        <taxon>Bacteria</taxon>
        <taxon>Bacillati</taxon>
        <taxon>Bacillota</taxon>
        <taxon>Clostridia</taxon>
        <taxon>Lachnospirales</taxon>
        <taxon>Lachnospiraceae</taxon>
        <taxon>Hungatella</taxon>
    </lineage>
</organism>
<dbReference type="RefSeq" id="WP_055658264.1">
    <property type="nucleotide sequence ID" value="NZ_CABIXC010000013.1"/>
</dbReference>
<dbReference type="InterPro" id="IPR057727">
    <property type="entry name" value="WCX_dom"/>
</dbReference>
<dbReference type="Pfam" id="PF25583">
    <property type="entry name" value="WCX"/>
    <property type="match status" value="1"/>
</dbReference>
<dbReference type="SUPFAM" id="SSF46785">
    <property type="entry name" value="Winged helix' DNA-binding domain"/>
    <property type="match status" value="1"/>
</dbReference>